<evidence type="ECO:0000256" key="1">
    <source>
        <dbReference type="SAM" id="MobiDB-lite"/>
    </source>
</evidence>
<name>A0A7W2M3X1_9FLAO</name>
<keyword evidence="4" id="KW-1185">Reference proteome</keyword>
<feature type="signal peptide" evidence="2">
    <location>
        <begin position="1"/>
        <end position="18"/>
    </location>
</feature>
<evidence type="ECO:0008006" key="5">
    <source>
        <dbReference type="Google" id="ProtNLM"/>
    </source>
</evidence>
<dbReference type="AlphaFoldDB" id="A0A7W2M3X1"/>
<dbReference type="RefSeq" id="WP_182203074.1">
    <property type="nucleotide sequence ID" value="NZ_JACGLT010000003.1"/>
</dbReference>
<dbReference type="Proteomes" id="UP000541857">
    <property type="component" value="Unassembled WGS sequence"/>
</dbReference>
<feature type="chain" id="PRO_5031512507" description="DUF3558 domain-containing protein" evidence="2">
    <location>
        <begin position="19"/>
        <end position="177"/>
    </location>
</feature>
<gene>
    <name evidence="3" type="ORF">H3Z82_04680</name>
</gene>
<dbReference type="EMBL" id="JACGLT010000003">
    <property type="protein sequence ID" value="MBA6152016.1"/>
    <property type="molecule type" value="Genomic_DNA"/>
</dbReference>
<protein>
    <recommendedName>
        <fullName evidence="5">DUF3558 domain-containing protein</fullName>
    </recommendedName>
</protein>
<accession>A0A7W2M3X1</accession>
<comment type="caution">
    <text evidence="3">The sequence shown here is derived from an EMBL/GenBank/DDBJ whole genome shotgun (WGS) entry which is preliminary data.</text>
</comment>
<evidence type="ECO:0000313" key="4">
    <source>
        <dbReference type="Proteomes" id="UP000541857"/>
    </source>
</evidence>
<proteinExistence type="predicted"/>
<evidence type="ECO:0000313" key="3">
    <source>
        <dbReference type="EMBL" id="MBA6152016.1"/>
    </source>
</evidence>
<sequence length="177" mass="19753">MKKSLVLIAIVLSVFACGNSEKSNSDKIQDGSDKSRAQSPCELLSETEIKNTLSIPTETETSMKEKNTTFPTCFYKWESITWPYEVMNGHMANYAAEMSIVQVSNIKEAQYKSSVSYYKDGESVDDIGDMATWSTKKTQLTFLYKGNLIHVHARTSADADSNKTQTLALAKLIIDKL</sequence>
<feature type="compositionally biased region" description="Basic and acidic residues" evidence="1">
    <location>
        <begin position="23"/>
        <end position="36"/>
    </location>
</feature>
<evidence type="ECO:0000256" key="2">
    <source>
        <dbReference type="SAM" id="SignalP"/>
    </source>
</evidence>
<reference evidence="3 4" key="1">
    <citation type="submission" date="2020-07" db="EMBL/GenBank/DDBJ databases">
        <title>Bacterium isolated from marine sediment.</title>
        <authorList>
            <person name="Shang D."/>
        </authorList>
    </citation>
    <scope>NUCLEOTIDE SEQUENCE [LARGE SCALE GENOMIC DNA]</scope>
    <source>
        <strain evidence="3 4">F6074</strain>
    </source>
</reference>
<organism evidence="3 4">
    <name type="scientific">Gelidibacter maritimus</name>
    <dbReference type="NCBI Taxonomy" id="2761487"/>
    <lineage>
        <taxon>Bacteria</taxon>
        <taxon>Pseudomonadati</taxon>
        <taxon>Bacteroidota</taxon>
        <taxon>Flavobacteriia</taxon>
        <taxon>Flavobacteriales</taxon>
        <taxon>Flavobacteriaceae</taxon>
        <taxon>Gelidibacter</taxon>
    </lineage>
</organism>
<feature type="region of interest" description="Disordered" evidence="1">
    <location>
        <begin position="20"/>
        <end position="41"/>
    </location>
</feature>
<dbReference type="PROSITE" id="PS51257">
    <property type="entry name" value="PROKAR_LIPOPROTEIN"/>
    <property type="match status" value="1"/>
</dbReference>
<keyword evidence="2" id="KW-0732">Signal</keyword>